<evidence type="ECO:0000256" key="1">
    <source>
        <dbReference type="SAM" id="MobiDB-lite"/>
    </source>
</evidence>
<gene>
    <name evidence="3" type="ORF">BGZ70_000686</name>
</gene>
<evidence type="ECO:0000313" key="4">
    <source>
        <dbReference type="Proteomes" id="UP000738359"/>
    </source>
</evidence>
<proteinExistence type="predicted"/>
<name>A0A9P6JCA0_MORAP</name>
<organism evidence="3 4">
    <name type="scientific">Mortierella alpina</name>
    <name type="common">Oleaginous fungus</name>
    <name type="synonym">Mortierella renispora</name>
    <dbReference type="NCBI Taxonomy" id="64518"/>
    <lineage>
        <taxon>Eukaryota</taxon>
        <taxon>Fungi</taxon>
        <taxon>Fungi incertae sedis</taxon>
        <taxon>Mucoromycota</taxon>
        <taxon>Mortierellomycotina</taxon>
        <taxon>Mortierellomycetes</taxon>
        <taxon>Mortierellales</taxon>
        <taxon>Mortierellaceae</taxon>
        <taxon>Mortierella</taxon>
    </lineage>
</organism>
<evidence type="ECO:0000256" key="2">
    <source>
        <dbReference type="SAM" id="SignalP"/>
    </source>
</evidence>
<feature type="signal peptide" evidence="2">
    <location>
        <begin position="1"/>
        <end position="18"/>
    </location>
</feature>
<dbReference type="EMBL" id="JAAAHY010000114">
    <property type="protein sequence ID" value="KAF9966944.1"/>
    <property type="molecule type" value="Genomic_DNA"/>
</dbReference>
<comment type="caution">
    <text evidence="3">The sequence shown here is derived from an EMBL/GenBank/DDBJ whole genome shotgun (WGS) entry which is preliminary data.</text>
</comment>
<dbReference type="OrthoDB" id="2412648at2759"/>
<keyword evidence="2" id="KW-0732">Signal</keyword>
<reference evidence="3" key="1">
    <citation type="journal article" date="2020" name="Fungal Divers.">
        <title>Resolving the Mortierellaceae phylogeny through synthesis of multi-gene phylogenetics and phylogenomics.</title>
        <authorList>
            <person name="Vandepol N."/>
            <person name="Liber J."/>
            <person name="Desiro A."/>
            <person name="Na H."/>
            <person name="Kennedy M."/>
            <person name="Barry K."/>
            <person name="Grigoriev I.V."/>
            <person name="Miller A.N."/>
            <person name="O'Donnell K."/>
            <person name="Stajich J.E."/>
            <person name="Bonito G."/>
        </authorList>
    </citation>
    <scope>NUCLEOTIDE SEQUENCE</scope>
    <source>
        <strain evidence="3">CK1249</strain>
    </source>
</reference>
<feature type="region of interest" description="Disordered" evidence="1">
    <location>
        <begin position="106"/>
        <end position="159"/>
    </location>
</feature>
<dbReference type="AlphaFoldDB" id="A0A9P6JCA0"/>
<feature type="chain" id="PRO_5040490871" evidence="2">
    <location>
        <begin position="19"/>
        <end position="183"/>
    </location>
</feature>
<keyword evidence="4" id="KW-1185">Reference proteome</keyword>
<evidence type="ECO:0000313" key="3">
    <source>
        <dbReference type="EMBL" id="KAF9966944.1"/>
    </source>
</evidence>
<accession>A0A9P6JCA0</accession>
<sequence>MRFLTVAAVVSVVAVASAQTAKYPFKPDGPCVEACTLKEGKLLFPNFTHDENSPYWLESLGYDHDRKHPKYTDMMMKAGMCMGPCPLAEQELFKSQFQAKTEWYAKAKSGAGQPEPSAGTGGSSVAPTRPTGASVAPVPSGAHGSATAPAGGKPTEAPKNGAVSVASGMVGVAAALLSAVALL</sequence>
<protein>
    <submittedName>
        <fullName evidence="3">Uncharacterized protein</fullName>
    </submittedName>
</protein>
<dbReference type="Proteomes" id="UP000738359">
    <property type="component" value="Unassembled WGS sequence"/>
</dbReference>